<feature type="domain" description="Translocation and assembly module TamB C-terminal" evidence="6">
    <location>
        <begin position="905"/>
        <end position="1240"/>
    </location>
</feature>
<keyword evidence="2 5" id="KW-0812">Transmembrane</keyword>
<gene>
    <name evidence="7" type="primary">tamB</name>
    <name evidence="7" type="ORF">Talka_00061</name>
</gene>
<dbReference type="OrthoDB" id="5288149at2"/>
<evidence type="ECO:0000256" key="4">
    <source>
        <dbReference type="ARBA" id="ARBA00023136"/>
    </source>
</evidence>
<keyword evidence="8" id="KW-1185">Reference proteome</keyword>
<dbReference type="AlphaFoldDB" id="A0A554WCU3"/>
<sequence length="1241" mass="137297">MRAAPAPREPTPAVAAQARPWRHLGAALGLALGTAAALALAATAALLLWASREGSVAQLLAWTARMLPAGMQLQWRQAEGALLRGGRIAWLQWQQDRLTVTVEGLRWHWADDHWARLGRERRLALAELAAQRVRVDDRRPPAPLSPPPPDLRLPWLQTATVSLHVDELLWGADGHLQGVQADYRYHVEPALGPQHILRVFHARLLSQAPWGRWEAAVDGQLQWQATGAQTVRLQLAAQAQATRTSLPPQRLRIEAQAEGTLAGPEARLTLQAQAQQPDSRAGAVLRAELAPWAAQPLRRIEADLHALNLALLWPRAPRSALHGWLRGQPTDAKRWTLQAELRNLQPAPWDRGGLPLERLRVQAHRHGQDLELPELQLHVGSGFLHLRSRMRLTSVATPWGALPAHPLQLALRLHDLPLPALWSAAPPRRLQAEAQLEPASTPNGPQRWRVQGQDGWLSWLARGQWQPNERLQLDDAQLRVDGLQALWAGSLIWTRQTLPSQASGALSVEIEDLARLPATLQRGLAGLSPHAGGASLDRLQRQLTGWQGRLRLRMQGWRGWPLLQPEPGPWQLELAVAGLRPPARDAPAAWQVQRGQLLLQGAGAQAQLQGQTELQWGARSLELRLEPVQLRGLSPALPLVRLDSGTLRARARDVSAAQALLRWDAIERQNNGTWRGSGQVEVAALPAWLAWWGRPWPREAPLQPSADLALGARWQIQLQEQAALSSAQLQGVLERTAGDLKLQPDGPQGPQWQAGVRRARLQLDASPQRWRAALAWDSERAGQLELDLQAEPSTPNPEPAAAWWPLAPETRWQGRWNLKAPPLQLLTPWLPPGWRVGGQLQGQGTVGGAWARPALRGELLGHDLELAVRTEGIDWRGGVLQARLDEHRLQLVQLHWPNPAGEPDGGLQGRGQLSWTDGWSLAQADITLQARRWLALARADRRVRLSGDLQIRTRARLVDVQGQLQLDQARWLLPPADKPRLSDDVVVRGQPQPARRSPWPAGWDGRVELALDLGTDTELQGRGLQTGLTGNLRWRQRGEQPARLDGEVRTVRGRYQAWGQTLDIERGLLRFNGALDDPQLDVRAVRRFSEQTVGVHIEGRAQAPVVRLYADPSLPDTDILAWLALGRPLSGPGAQAALLQRAAQALWDRRGGSTMAGLPQALGLDELTLEPGSRDADGNVRAASVSLGKRLSEQLYLGYERSLLGLTGTVSVLYDLSRYLTLRGRAGDDNALELLYRRRFD</sequence>
<name>A0A554WCU3_9BURK</name>
<reference evidence="7 8" key="1">
    <citation type="submission" date="2019-07" db="EMBL/GenBank/DDBJ databases">
        <title>Tepidimonas alkaliphilus YIM 72238 draft genome.</title>
        <authorList>
            <person name="Da Costa M.S."/>
            <person name="Froufe H.J.C."/>
            <person name="Egas C."/>
            <person name="Albuquerque L."/>
        </authorList>
    </citation>
    <scope>NUCLEOTIDE SEQUENCE [LARGE SCALE GENOMIC DNA]</scope>
    <source>
        <strain evidence="7 8">YIM 72238</strain>
    </source>
</reference>
<dbReference type="Proteomes" id="UP000315736">
    <property type="component" value="Unassembled WGS sequence"/>
</dbReference>
<evidence type="ECO:0000313" key="8">
    <source>
        <dbReference type="Proteomes" id="UP000315736"/>
    </source>
</evidence>
<dbReference type="RefSeq" id="WP_143889041.1">
    <property type="nucleotide sequence ID" value="NZ_VJNB01000001.1"/>
</dbReference>
<evidence type="ECO:0000313" key="7">
    <source>
        <dbReference type="EMBL" id="TSE21393.1"/>
    </source>
</evidence>
<evidence type="ECO:0000256" key="1">
    <source>
        <dbReference type="ARBA" id="ARBA00004167"/>
    </source>
</evidence>
<organism evidence="7 8">
    <name type="scientific">Tepidimonas alkaliphilus</name>
    <dbReference type="NCBI Taxonomy" id="2588942"/>
    <lineage>
        <taxon>Bacteria</taxon>
        <taxon>Pseudomonadati</taxon>
        <taxon>Pseudomonadota</taxon>
        <taxon>Betaproteobacteria</taxon>
        <taxon>Burkholderiales</taxon>
        <taxon>Tepidimonas</taxon>
    </lineage>
</organism>
<proteinExistence type="predicted"/>
<evidence type="ECO:0000256" key="5">
    <source>
        <dbReference type="SAM" id="Phobius"/>
    </source>
</evidence>
<keyword evidence="4 5" id="KW-0472">Membrane</keyword>
<comment type="caution">
    <text evidence="7">The sequence shown here is derived from an EMBL/GenBank/DDBJ whole genome shotgun (WGS) entry which is preliminary data.</text>
</comment>
<dbReference type="InterPro" id="IPR007452">
    <property type="entry name" value="TamB_C"/>
</dbReference>
<dbReference type="Pfam" id="PF04357">
    <property type="entry name" value="TamB"/>
    <property type="match status" value="1"/>
</dbReference>
<comment type="subcellular location">
    <subcellularLocation>
        <location evidence="1">Membrane</location>
        <topology evidence="1">Single-pass membrane protein</topology>
    </subcellularLocation>
</comment>
<feature type="transmembrane region" description="Helical" evidence="5">
    <location>
        <begin position="27"/>
        <end position="50"/>
    </location>
</feature>
<dbReference type="GO" id="GO:0005886">
    <property type="term" value="C:plasma membrane"/>
    <property type="evidence" value="ECO:0007669"/>
    <property type="project" value="InterPro"/>
</dbReference>
<dbReference type="PANTHER" id="PTHR36985">
    <property type="entry name" value="TRANSLOCATION AND ASSEMBLY MODULE SUBUNIT TAMB"/>
    <property type="match status" value="1"/>
</dbReference>
<evidence type="ECO:0000256" key="2">
    <source>
        <dbReference type="ARBA" id="ARBA00022692"/>
    </source>
</evidence>
<dbReference type="EMBL" id="VJNB01000001">
    <property type="protein sequence ID" value="TSE21393.1"/>
    <property type="molecule type" value="Genomic_DNA"/>
</dbReference>
<evidence type="ECO:0000259" key="6">
    <source>
        <dbReference type="Pfam" id="PF04357"/>
    </source>
</evidence>
<evidence type="ECO:0000256" key="3">
    <source>
        <dbReference type="ARBA" id="ARBA00022989"/>
    </source>
</evidence>
<dbReference type="PANTHER" id="PTHR36985:SF1">
    <property type="entry name" value="TRANSLOCATION AND ASSEMBLY MODULE SUBUNIT TAMB"/>
    <property type="match status" value="1"/>
</dbReference>
<accession>A0A554WCU3</accession>
<keyword evidence="3 5" id="KW-1133">Transmembrane helix</keyword>
<dbReference type="GO" id="GO:0009306">
    <property type="term" value="P:protein secretion"/>
    <property type="evidence" value="ECO:0007669"/>
    <property type="project" value="InterPro"/>
</dbReference>
<protein>
    <submittedName>
        <fullName evidence="7">Translocation and assembly module TamB</fullName>
    </submittedName>
</protein>